<proteinExistence type="predicted"/>
<dbReference type="EMBL" id="CP155447">
    <property type="protein sequence ID" value="XBH06371.1"/>
    <property type="molecule type" value="Genomic_DNA"/>
</dbReference>
<sequence>MAKLPHVKPGDPIEADLFNAIAEKLEQFANLAVTGRYLRLWSSPTGKCLALAFPQPTWAMLSGSSSPYSFQEVRDAAGGTWEVMVNGDSGTANVYELNDKPGLAGKVVPITWTAAGDWRFQWVGLGTSTCESGRICVTIDSDGCSPAAPVYGATVTINDSADPPNTVGTCLTTGTLTDLSLSNPGSGYTNGTEYPLGISGDGSGAAGTFDVIGGQITNLLLTDGGSGYTSATLTFPGAGPGTDAAASATVKGQCCIEIPSAGTYQVTVQVPGATDRTATVNAVCNQDNHVSVTFPSASLGTVCFTFLRCTSSGTVPVPDATVSTTGTGVATGTGDANGLLCLRVGHGSYTATVTYPSGATRTLDFDVIACSTTNVTVTSITSVCFVARTNAPGCTGNITVTNDDDGMILGTGSITTSFDGLYYTGQTCITINEIFIGNFPTFGYDIDWPKMSYHAIAFVACYSMSIPLNADSSGDGC</sequence>
<protein>
    <submittedName>
        <fullName evidence="1">Uncharacterized protein</fullName>
    </submittedName>
</protein>
<dbReference type="AlphaFoldDB" id="A0AAU7CMJ8"/>
<reference evidence="1" key="1">
    <citation type="submission" date="2024-05" db="EMBL/GenBank/DDBJ databases">
        <title>Planctomycetes of the genus Singulisphaera possess chitinolytic capabilities.</title>
        <authorList>
            <person name="Ivanova A."/>
        </authorList>
    </citation>
    <scope>NUCLEOTIDE SEQUENCE</scope>
    <source>
        <strain evidence="1">Ch08T</strain>
    </source>
</reference>
<name>A0AAU7CMJ8_9BACT</name>
<evidence type="ECO:0000313" key="1">
    <source>
        <dbReference type="EMBL" id="XBH06371.1"/>
    </source>
</evidence>
<accession>A0AAU7CMJ8</accession>
<gene>
    <name evidence="1" type="ORF">V5E97_10130</name>
</gene>
<organism evidence="1">
    <name type="scientific">Singulisphaera sp. Ch08</name>
    <dbReference type="NCBI Taxonomy" id="3120278"/>
    <lineage>
        <taxon>Bacteria</taxon>
        <taxon>Pseudomonadati</taxon>
        <taxon>Planctomycetota</taxon>
        <taxon>Planctomycetia</taxon>
        <taxon>Isosphaerales</taxon>
        <taxon>Isosphaeraceae</taxon>
        <taxon>Singulisphaera</taxon>
    </lineage>
</organism>
<dbReference type="RefSeq" id="WP_406699222.1">
    <property type="nucleotide sequence ID" value="NZ_CP155447.1"/>
</dbReference>